<sequence length="23" mass="2683">MEDLEELITNDGTLSLRSLIYKE</sequence>
<evidence type="ECO:0000313" key="1">
    <source>
        <dbReference type="EMBL" id="SVD79539.1"/>
    </source>
</evidence>
<proteinExistence type="predicted"/>
<accession>A0A382Y973</accession>
<gene>
    <name evidence="1" type="ORF">METZ01_LOCUS432393</name>
</gene>
<dbReference type="AlphaFoldDB" id="A0A382Y973"/>
<protein>
    <submittedName>
        <fullName evidence="1">Uncharacterized protein</fullName>
    </submittedName>
</protein>
<feature type="non-terminal residue" evidence="1">
    <location>
        <position position="23"/>
    </location>
</feature>
<name>A0A382Y973_9ZZZZ</name>
<dbReference type="EMBL" id="UINC01173766">
    <property type="protein sequence ID" value="SVD79539.1"/>
    <property type="molecule type" value="Genomic_DNA"/>
</dbReference>
<reference evidence="1" key="1">
    <citation type="submission" date="2018-05" db="EMBL/GenBank/DDBJ databases">
        <authorList>
            <person name="Lanie J.A."/>
            <person name="Ng W.-L."/>
            <person name="Kazmierczak K.M."/>
            <person name="Andrzejewski T.M."/>
            <person name="Davidsen T.M."/>
            <person name="Wayne K.J."/>
            <person name="Tettelin H."/>
            <person name="Glass J.I."/>
            <person name="Rusch D."/>
            <person name="Podicherti R."/>
            <person name="Tsui H.-C.T."/>
            <person name="Winkler M.E."/>
        </authorList>
    </citation>
    <scope>NUCLEOTIDE SEQUENCE</scope>
</reference>
<organism evidence="1">
    <name type="scientific">marine metagenome</name>
    <dbReference type="NCBI Taxonomy" id="408172"/>
    <lineage>
        <taxon>unclassified sequences</taxon>
        <taxon>metagenomes</taxon>
        <taxon>ecological metagenomes</taxon>
    </lineage>
</organism>